<feature type="transmembrane region" description="Helical" evidence="6">
    <location>
        <begin position="397"/>
        <end position="417"/>
    </location>
</feature>
<dbReference type="EMBL" id="LVVZ01000020">
    <property type="protein sequence ID" value="OKL43325.1"/>
    <property type="molecule type" value="Genomic_DNA"/>
</dbReference>
<feature type="transmembrane region" description="Helical" evidence="6">
    <location>
        <begin position="305"/>
        <end position="327"/>
    </location>
</feature>
<feature type="transmembrane region" description="Helical" evidence="6">
    <location>
        <begin position="122"/>
        <end position="145"/>
    </location>
</feature>
<sequence>MSLITLLQRFGSLFTLRLMGSVLMFAANLVIARVWSGEVLGLFSVLLAANAVMAQLIGLGFASIATVLSSRFKTTDHIAKLYGLYRETSQLRALMTVLVLPLGVAYLFWATPLSGDSLWVTASLLAISAYCIASVTFFGAVLVAFDQQIRAALPEVALRPLLLTAGLLLAATFGWPNGATGLFVVYAVANGVALFTSLWFFRRFIPIGNTVPDLSEKKEWRRSAPPWVVTTLVWDFFIEVQILLAGLLLLPARQVAMLHICFRLRSLAGFGMRALYMLLLPRIYEDHTKGLSTKKGILQMQGLGALYGLGILFGCALLGEWVLGLFGPAFEEALSVLLVVCSVIFFRGVFGPASALLAMHGQHRAPSLVMVACLIGSAATAPVAVNHWGMMGIAVGYTFWSALGTALLYALLVWCSAEGRSEAF</sequence>
<evidence type="ECO:0000313" key="8">
    <source>
        <dbReference type="Proteomes" id="UP000185783"/>
    </source>
</evidence>
<comment type="subcellular location">
    <subcellularLocation>
        <location evidence="1">Cell membrane</location>
        <topology evidence="1">Multi-pass membrane protein</topology>
    </subcellularLocation>
</comment>
<proteinExistence type="predicted"/>
<feature type="transmembrane region" description="Helical" evidence="6">
    <location>
        <begin position="157"/>
        <end position="175"/>
    </location>
</feature>
<evidence type="ECO:0000256" key="5">
    <source>
        <dbReference type="ARBA" id="ARBA00023136"/>
    </source>
</evidence>
<keyword evidence="5 6" id="KW-0472">Membrane</keyword>
<dbReference type="GO" id="GO:0005886">
    <property type="term" value="C:plasma membrane"/>
    <property type="evidence" value="ECO:0007669"/>
    <property type="project" value="UniProtKB-SubCell"/>
</dbReference>
<dbReference type="RefSeq" id="WP_028481691.1">
    <property type="nucleotide sequence ID" value="NZ_LVVZ01000020.1"/>
</dbReference>
<evidence type="ECO:0000313" key="7">
    <source>
        <dbReference type="EMBL" id="OKL43325.1"/>
    </source>
</evidence>
<feature type="transmembrane region" description="Helical" evidence="6">
    <location>
        <begin position="181"/>
        <end position="201"/>
    </location>
</feature>
<keyword evidence="3 6" id="KW-0812">Transmembrane</keyword>
<feature type="transmembrane region" description="Helical" evidence="6">
    <location>
        <begin position="365"/>
        <end position="385"/>
    </location>
</feature>
<dbReference type="PANTHER" id="PTHR30250">
    <property type="entry name" value="PST FAMILY PREDICTED COLANIC ACID TRANSPORTER"/>
    <property type="match status" value="1"/>
</dbReference>
<evidence type="ECO:0000256" key="3">
    <source>
        <dbReference type="ARBA" id="ARBA00022692"/>
    </source>
</evidence>
<dbReference type="STRING" id="197461.A3843_13945"/>
<name>A0A1U7JF45_9HYPH</name>
<evidence type="ECO:0000256" key="4">
    <source>
        <dbReference type="ARBA" id="ARBA00022989"/>
    </source>
</evidence>
<evidence type="ECO:0000256" key="6">
    <source>
        <dbReference type="SAM" id="Phobius"/>
    </source>
</evidence>
<comment type="caution">
    <text evidence="7">The sequence shown here is derived from an EMBL/GenBank/DDBJ whole genome shotgun (WGS) entry which is preliminary data.</text>
</comment>
<organism evidence="7 8">
    <name type="scientific">Pseudovibrio exalbescens</name>
    <dbReference type="NCBI Taxonomy" id="197461"/>
    <lineage>
        <taxon>Bacteria</taxon>
        <taxon>Pseudomonadati</taxon>
        <taxon>Pseudomonadota</taxon>
        <taxon>Alphaproteobacteria</taxon>
        <taxon>Hyphomicrobiales</taxon>
        <taxon>Stappiaceae</taxon>
        <taxon>Pseudovibrio</taxon>
    </lineage>
</organism>
<gene>
    <name evidence="7" type="ORF">A3843_13945</name>
</gene>
<feature type="transmembrane region" description="Helical" evidence="6">
    <location>
        <begin position="12"/>
        <end position="35"/>
    </location>
</feature>
<feature type="transmembrane region" description="Helical" evidence="6">
    <location>
        <begin position="227"/>
        <end position="250"/>
    </location>
</feature>
<feature type="transmembrane region" description="Helical" evidence="6">
    <location>
        <begin position="262"/>
        <end position="284"/>
    </location>
</feature>
<dbReference type="InterPro" id="IPR050833">
    <property type="entry name" value="Poly_Biosynth_Transport"/>
</dbReference>
<evidence type="ECO:0000256" key="2">
    <source>
        <dbReference type="ARBA" id="ARBA00022475"/>
    </source>
</evidence>
<keyword evidence="8" id="KW-1185">Reference proteome</keyword>
<keyword evidence="2" id="KW-1003">Cell membrane</keyword>
<evidence type="ECO:0000256" key="1">
    <source>
        <dbReference type="ARBA" id="ARBA00004651"/>
    </source>
</evidence>
<feature type="transmembrane region" description="Helical" evidence="6">
    <location>
        <begin position="333"/>
        <end position="358"/>
    </location>
</feature>
<feature type="transmembrane region" description="Helical" evidence="6">
    <location>
        <begin position="91"/>
        <end position="110"/>
    </location>
</feature>
<feature type="transmembrane region" description="Helical" evidence="6">
    <location>
        <begin position="41"/>
        <end position="70"/>
    </location>
</feature>
<keyword evidence="4 6" id="KW-1133">Transmembrane helix</keyword>
<dbReference type="Proteomes" id="UP000185783">
    <property type="component" value="Unassembled WGS sequence"/>
</dbReference>
<dbReference type="PANTHER" id="PTHR30250:SF11">
    <property type="entry name" value="O-ANTIGEN TRANSPORTER-RELATED"/>
    <property type="match status" value="1"/>
</dbReference>
<reference evidence="7 8" key="1">
    <citation type="submission" date="2016-03" db="EMBL/GenBank/DDBJ databases">
        <title>Genome sequence of Nesiotobacter sp. nov., a moderately halophilic alphaproteobacterium isolated from the Yellow Sea, China.</title>
        <authorList>
            <person name="Zhang G."/>
            <person name="Zhang R."/>
        </authorList>
    </citation>
    <scope>NUCLEOTIDE SEQUENCE [LARGE SCALE GENOMIC DNA]</scope>
    <source>
        <strain evidence="7 8">WB1-6</strain>
    </source>
</reference>
<evidence type="ECO:0008006" key="9">
    <source>
        <dbReference type="Google" id="ProtNLM"/>
    </source>
</evidence>
<dbReference type="AlphaFoldDB" id="A0A1U7JF45"/>
<protein>
    <recommendedName>
        <fullName evidence="9">Polysaccharide biosynthesis protein</fullName>
    </recommendedName>
</protein>
<accession>A0A1U7JF45</accession>